<dbReference type="GO" id="GO:0032259">
    <property type="term" value="P:methylation"/>
    <property type="evidence" value="ECO:0007669"/>
    <property type="project" value="UniProtKB-KW"/>
</dbReference>
<sequence length="360" mass="39938">MSGHTPTSDIGPPDSRRGSKSTDVSKASGYSSRSSPPPPPPPQPPRLTRAPEKVTLHEAEKLLLIPLFWRAVDAQSPQPILNDRRAPRVLDRLEDQDLEATYGTDPRWVSYVAGRAARIDAWTREFLDAHPGEHVTVLHLACGLDCRDRRVGRDAELVRWVDVDRPLVTNLRERVMGGRDGGGGCGLDDDDDGEKGEDGEEAGGLRPVGDYSLRSLSVTEGRWYSDIPADRPTLVVAEGLFPYLTPAEAEAVIRGLLDYFGRGQLVFDTVGSLAVAHTKRVNMLKPSGTKFQWGVDDARSVLPFHEKLRLRDEVRWYEFMGVEGEISRETAPPWFGPKSMVLAQLTSAFKDNGQVLRFDF</sequence>
<dbReference type="Proteomes" id="UP001265746">
    <property type="component" value="Unassembled WGS sequence"/>
</dbReference>
<keyword evidence="2" id="KW-0808">Transferase</keyword>
<evidence type="ECO:0000313" key="5">
    <source>
        <dbReference type="Proteomes" id="UP001265746"/>
    </source>
</evidence>
<organism evidence="4 5">
    <name type="scientific">Phomopsis amygdali</name>
    <name type="common">Fusicoccum amygdali</name>
    <dbReference type="NCBI Taxonomy" id="1214568"/>
    <lineage>
        <taxon>Eukaryota</taxon>
        <taxon>Fungi</taxon>
        <taxon>Dikarya</taxon>
        <taxon>Ascomycota</taxon>
        <taxon>Pezizomycotina</taxon>
        <taxon>Sordariomycetes</taxon>
        <taxon>Sordariomycetidae</taxon>
        <taxon>Diaporthales</taxon>
        <taxon>Diaporthaceae</taxon>
        <taxon>Diaporthe</taxon>
    </lineage>
</organism>
<feature type="region of interest" description="Disordered" evidence="3">
    <location>
        <begin position="1"/>
        <end position="49"/>
    </location>
</feature>
<evidence type="ECO:0000256" key="3">
    <source>
        <dbReference type="SAM" id="MobiDB-lite"/>
    </source>
</evidence>
<comment type="caution">
    <text evidence="4">The sequence shown here is derived from an EMBL/GenBank/DDBJ whole genome shotgun (WGS) entry which is preliminary data.</text>
</comment>
<reference evidence="4" key="1">
    <citation type="submission" date="2023-06" db="EMBL/GenBank/DDBJ databases">
        <authorList>
            <person name="Noh H."/>
        </authorList>
    </citation>
    <scope>NUCLEOTIDE SEQUENCE</scope>
    <source>
        <strain evidence="4">DUCC20226</strain>
    </source>
</reference>
<dbReference type="InterPro" id="IPR029063">
    <property type="entry name" value="SAM-dependent_MTases_sf"/>
</dbReference>
<evidence type="ECO:0000256" key="2">
    <source>
        <dbReference type="ARBA" id="ARBA00022679"/>
    </source>
</evidence>
<feature type="compositionally biased region" description="Polar residues" evidence="3">
    <location>
        <begin position="21"/>
        <end position="30"/>
    </location>
</feature>
<dbReference type="PANTHER" id="PTHR43619">
    <property type="entry name" value="S-ADENOSYL-L-METHIONINE-DEPENDENT METHYLTRANSFERASE YKTD-RELATED"/>
    <property type="match status" value="1"/>
</dbReference>
<accession>A0AAD9S8J2</accession>
<feature type="compositionally biased region" description="Pro residues" evidence="3">
    <location>
        <begin position="35"/>
        <end position="45"/>
    </location>
</feature>
<dbReference type="Pfam" id="PF04072">
    <property type="entry name" value="LCM"/>
    <property type="match status" value="1"/>
</dbReference>
<feature type="region of interest" description="Disordered" evidence="3">
    <location>
        <begin position="179"/>
        <end position="208"/>
    </location>
</feature>
<keyword evidence="1" id="KW-0489">Methyltransferase</keyword>
<evidence type="ECO:0000256" key="1">
    <source>
        <dbReference type="ARBA" id="ARBA00022603"/>
    </source>
</evidence>
<dbReference type="PANTHER" id="PTHR43619:SF2">
    <property type="entry name" value="S-ADENOSYL-L-METHIONINE-DEPENDENT METHYLTRANSFERASES SUPERFAMILY PROTEIN"/>
    <property type="match status" value="1"/>
</dbReference>
<dbReference type="SUPFAM" id="SSF53335">
    <property type="entry name" value="S-adenosyl-L-methionine-dependent methyltransferases"/>
    <property type="match status" value="1"/>
</dbReference>
<dbReference type="EMBL" id="JAUJFL010000006">
    <property type="protein sequence ID" value="KAK2601222.1"/>
    <property type="molecule type" value="Genomic_DNA"/>
</dbReference>
<keyword evidence="5" id="KW-1185">Reference proteome</keyword>
<protein>
    <submittedName>
        <fullName evidence="4">Uncharacterized protein</fullName>
    </submittedName>
</protein>
<name>A0AAD9S8J2_PHOAM</name>
<dbReference type="Gene3D" id="3.40.50.150">
    <property type="entry name" value="Vaccinia Virus protein VP39"/>
    <property type="match status" value="1"/>
</dbReference>
<dbReference type="AlphaFoldDB" id="A0AAD9S8J2"/>
<feature type="compositionally biased region" description="Acidic residues" evidence="3">
    <location>
        <begin position="187"/>
        <end position="201"/>
    </location>
</feature>
<gene>
    <name evidence="4" type="ORF">N8I77_010687</name>
</gene>
<proteinExistence type="predicted"/>
<dbReference type="GO" id="GO:0008168">
    <property type="term" value="F:methyltransferase activity"/>
    <property type="evidence" value="ECO:0007669"/>
    <property type="project" value="UniProtKB-KW"/>
</dbReference>
<dbReference type="InterPro" id="IPR007213">
    <property type="entry name" value="Ppm1/Ppm2/Tcmp"/>
</dbReference>
<evidence type="ECO:0000313" key="4">
    <source>
        <dbReference type="EMBL" id="KAK2601222.1"/>
    </source>
</evidence>